<dbReference type="InterPro" id="IPR009000">
    <property type="entry name" value="Transl_B-barrel_sf"/>
</dbReference>
<proteinExistence type="predicted"/>
<dbReference type="AlphaFoldDB" id="A0A3B0RAG2"/>
<evidence type="ECO:0000259" key="1">
    <source>
        <dbReference type="Pfam" id="PF01782"/>
    </source>
</evidence>
<dbReference type="Gene3D" id="2.40.30.60">
    <property type="entry name" value="RimM"/>
    <property type="match status" value="1"/>
</dbReference>
<dbReference type="EMBL" id="UOEJ01000007">
    <property type="protein sequence ID" value="VAV90304.1"/>
    <property type="molecule type" value="Genomic_DNA"/>
</dbReference>
<dbReference type="InterPro" id="IPR036976">
    <property type="entry name" value="RimM_N_sf"/>
</dbReference>
<protein>
    <recommendedName>
        <fullName evidence="1">RimM N-terminal domain-containing protein</fullName>
    </recommendedName>
</protein>
<dbReference type="InterPro" id="IPR002676">
    <property type="entry name" value="RimM_N"/>
</dbReference>
<dbReference type="Pfam" id="PF01782">
    <property type="entry name" value="RimM"/>
    <property type="match status" value="1"/>
</dbReference>
<organism evidence="2">
    <name type="scientific">hydrothermal vent metagenome</name>
    <dbReference type="NCBI Taxonomy" id="652676"/>
    <lineage>
        <taxon>unclassified sequences</taxon>
        <taxon>metagenomes</taxon>
        <taxon>ecological metagenomes</taxon>
    </lineage>
</organism>
<accession>A0A3B0RAG2</accession>
<feature type="non-terminal residue" evidence="2">
    <location>
        <position position="69"/>
    </location>
</feature>
<feature type="domain" description="RimM N-terminal" evidence="1">
    <location>
        <begin position="23"/>
        <end position="57"/>
    </location>
</feature>
<dbReference type="SUPFAM" id="SSF50447">
    <property type="entry name" value="Translation proteins"/>
    <property type="match status" value="1"/>
</dbReference>
<reference evidence="2" key="1">
    <citation type="submission" date="2018-06" db="EMBL/GenBank/DDBJ databases">
        <authorList>
            <person name="Zhirakovskaya E."/>
        </authorList>
    </citation>
    <scope>NUCLEOTIDE SEQUENCE</scope>
</reference>
<dbReference type="GO" id="GO:0006364">
    <property type="term" value="P:rRNA processing"/>
    <property type="evidence" value="ECO:0007669"/>
    <property type="project" value="InterPro"/>
</dbReference>
<sequence>MPRPQYVHSRRAEPEIGPEWISIGVIVGAVGVKGAVRLKTFTDDLRAVLGRGMVTIFPDIDSRGERHDC</sequence>
<evidence type="ECO:0000313" key="2">
    <source>
        <dbReference type="EMBL" id="VAV90304.1"/>
    </source>
</evidence>
<gene>
    <name evidence="2" type="ORF">MNBD_ALPHA01-2125</name>
</gene>
<name>A0A3B0RAG2_9ZZZZ</name>